<reference evidence="4" key="1">
    <citation type="journal article" date="2011" name="J. Bacteriol.">
        <title>Genome sequences of eight morphologically diverse alphaproteobacteria.</title>
        <authorList>
            <consortium name="US DOE Joint Genome Institute"/>
            <person name="Brown P.J."/>
            <person name="Kysela D.T."/>
            <person name="Buechlein A."/>
            <person name="Hemmerich C."/>
            <person name="Brun Y.V."/>
        </authorList>
    </citation>
    <scope>NUCLEOTIDE SEQUENCE [LARGE SCALE GENOMIC DNA]</scope>
    <source>
        <strain evidence="4">ATCC 15264 / DSM 4735 / LMG 14903 / NBRC 16000 / CB 81</strain>
    </source>
</reference>
<dbReference type="eggNOG" id="COG2931">
    <property type="taxonomic scope" value="Bacteria"/>
</dbReference>
<dbReference type="GO" id="GO:0005509">
    <property type="term" value="F:calcium ion binding"/>
    <property type="evidence" value="ECO:0007669"/>
    <property type="project" value="InterPro"/>
</dbReference>
<dbReference type="PRINTS" id="PR00313">
    <property type="entry name" value="CABNDNGRPT"/>
</dbReference>
<evidence type="ECO:0000313" key="3">
    <source>
        <dbReference type="EMBL" id="ADL01720.1"/>
    </source>
</evidence>
<evidence type="ECO:0000256" key="2">
    <source>
        <dbReference type="ARBA" id="ARBA00022525"/>
    </source>
</evidence>
<dbReference type="InParanoid" id="D9QKQ6"/>
<dbReference type="AlphaFoldDB" id="D9QKQ6"/>
<evidence type="ECO:0000256" key="1">
    <source>
        <dbReference type="ARBA" id="ARBA00004613"/>
    </source>
</evidence>
<dbReference type="KEGG" id="bsb:Bresu_2411"/>
<evidence type="ECO:0008006" key="5">
    <source>
        <dbReference type="Google" id="ProtNLM"/>
    </source>
</evidence>
<organism evidence="3 4">
    <name type="scientific">Brevundimonas subvibrioides (strain ATCC 15264 / DSM 4735 / LMG 14903 / NBRC 16000 / CB 81)</name>
    <name type="common">Caulobacter subvibrioides</name>
    <dbReference type="NCBI Taxonomy" id="633149"/>
    <lineage>
        <taxon>Bacteria</taxon>
        <taxon>Pseudomonadati</taxon>
        <taxon>Pseudomonadota</taxon>
        <taxon>Alphaproteobacteria</taxon>
        <taxon>Caulobacterales</taxon>
        <taxon>Caulobacteraceae</taxon>
        <taxon>Brevundimonas</taxon>
    </lineage>
</organism>
<protein>
    <recommendedName>
        <fullName evidence="5">Hemolysin-type calcium-binding region</fullName>
    </recommendedName>
</protein>
<dbReference type="Gene3D" id="2.150.10.10">
    <property type="entry name" value="Serralysin-like metalloprotease, C-terminal"/>
    <property type="match status" value="3"/>
</dbReference>
<keyword evidence="2" id="KW-0964">Secreted</keyword>
<dbReference type="Proteomes" id="UP000002696">
    <property type="component" value="Chromosome"/>
</dbReference>
<dbReference type="PANTHER" id="PTHR38340:SF1">
    <property type="entry name" value="S-LAYER PROTEIN"/>
    <property type="match status" value="1"/>
</dbReference>
<gene>
    <name evidence="3" type="ordered locus">Bresu_2411</name>
</gene>
<evidence type="ECO:0000313" key="4">
    <source>
        <dbReference type="Proteomes" id="UP000002696"/>
    </source>
</evidence>
<dbReference type="InterPro" id="IPR018511">
    <property type="entry name" value="Hemolysin-typ_Ca-bd_CS"/>
</dbReference>
<dbReference type="HOGENOM" id="CLU_332804_0_0_5"/>
<dbReference type="InterPro" id="IPR011049">
    <property type="entry name" value="Serralysin-like_metalloprot_C"/>
</dbReference>
<proteinExistence type="predicted"/>
<sequence length="859" mass="87019">MPIPIRVTGADANPLTSASLSRTDPYVGALSSGRFAIGFSRDYTSAPPSDIDPVYFVRNADGTDYTIYSGELTSSANSSFAQAVGLLDGRVLTVWAQEPVGGGGNGLDVYYAIRAFDGGVLTAATPVAGGAANQTNIHAAASAVNAGFAVIFTSPTGLSFASYSATGALFAGPSIIDGSVYSSLGGDTAQITALSTGDYVVSWTQPDATITARLMGPDGTNGADITVADVGSGNVAFSQIVAGADGGFLVTYAQFTGGVYALRGRQYDSAGNPLAGSFQISASIYAGDFKYSIAALADGRYVVVYASPENAGDIRGQVLRADGSPDSAAFTVNINTAGLQFRPSVAVLADGRFVVTWETQAGAVPNVNYAIYDPRESGITLSGTALDDDLIGTAFADTLLLGRGNDLGAGGSGNDSLYGEGGRDILLGGAGDDYLAGGADIDALYGDLDNDFLIGGAGNDYMAGGNGNDTYEVTDAGDTVMEISGEGSDVVFSYVNGYTLTANVEQLRLVGGALTGSGNAGANVLVGNGLDNTLSGGAGNDTFYGGAGNDTYEVTETGDVVIENPGEGTDTIFSYVTYTLGANVENLRLVGGALNATGNGLGNQIVGNALSNVLIGGGGNDTMVGSGGNDVYEVTEVGDVVYEAAAEGTDTVYSYIDTYQMSLNVETLNLVGTARVGLGSAGNDTIVGNAQDNTLNGNGGNDILTGGTGVDQFWHLGASAGQDRITDFAAAAGEIIVLSQTQFANYAAVQAAMTQSGANVIISPGGAQTLTIENVTIAQLSAGNFAFYAGPGAGGLEPMEKDFGPSVMPFQDDDGGVHAVASRAGAFYPGITDTYALPDPFDVRPGEVSLISAHVDYWV</sequence>
<dbReference type="SUPFAM" id="SSF51120">
    <property type="entry name" value="beta-Roll"/>
    <property type="match status" value="3"/>
</dbReference>
<accession>D9QKQ6</accession>
<dbReference type="PROSITE" id="PS00330">
    <property type="entry name" value="HEMOLYSIN_CALCIUM"/>
    <property type="match status" value="2"/>
</dbReference>
<comment type="subcellular location">
    <subcellularLocation>
        <location evidence="1">Secreted</location>
    </subcellularLocation>
</comment>
<dbReference type="InterPro" id="IPR050557">
    <property type="entry name" value="RTX_toxin/Mannuronan_C5-epim"/>
</dbReference>
<keyword evidence="4" id="KW-1185">Reference proteome</keyword>
<dbReference type="BioCyc" id="BSUB633149:G1GM8-2412-MONOMER"/>
<dbReference type="STRING" id="633149.Bresu_2411"/>
<dbReference type="OrthoDB" id="7175628at2"/>
<name>D9QKQ6_BRESC</name>
<dbReference type="GO" id="GO:0005576">
    <property type="term" value="C:extracellular region"/>
    <property type="evidence" value="ECO:0007669"/>
    <property type="project" value="UniProtKB-SubCell"/>
</dbReference>
<dbReference type="InterPro" id="IPR001343">
    <property type="entry name" value="Hemolysn_Ca-bd"/>
</dbReference>
<dbReference type="EMBL" id="CP002102">
    <property type="protein sequence ID" value="ADL01720.1"/>
    <property type="molecule type" value="Genomic_DNA"/>
</dbReference>
<dbReference type="Pfam" id="PF00353">
    <property type="entry name" value="HemolysinCabind"/>
    <property type="match status" value="4"/>
</dbReference>
<dbReference type="PANTHER" id="PTHR38340">
    <property type="entry name" value="S-LAYER PROTEIN"/>
    <property type="match status" value="1"/>
</dbReference>